<sequence length="85" mass="9754">MKNRKFDIYLLLQLILTVLVIGISSYSIVTDDFRFNQLSLALLSGIFIILGLREYKSTQKRLWSISYFGVAIFLIFAVFLSILNG</sequence>
<organism evidence="2 3">
    <name type="scientific">Lysinibacillus telephonicus</name>
    <dbReference type="NCBI Taxonomy" id="1714840"/>
    <lineage>
        <taxon>Bacteria</taxon>
        <taxon>Bacillati</taxon>
        <taxon>Bacillota</taxon>
        <taxon>Bacilli</taxon>
        <taxon>Bacillales</taxon>
        <taxon>Bacillaceae</taxon>
        <taxon>Lysinibacillus</taxon>
    </lineage>
</organism>
<evidence type="ECO:0000256" key="1">
    <source>
        <dbReference type="SAM" id="Phobius"/>
    </source>
</evidence>
<accession>A0A431UWY8</accession>
<keyword evidence="1" id="KW-0812">Transmembrane</keyword>
<evidence type="ECO:0000313" key="2">
    <source>
        <dbReference type="EMBL" id="RTQ96069.1"/>
    </source>
</evidence>
<dbReference type="OrthoDB" id="2456396at2"/>
<evidence type="ECO:0000313" key="3">
    <source>
        <dbReference type="Proteomes" id="UP000276349"/>
    </source>
</evidence>
<keyword evidence="1" id="KW-1133">Transmembrane helix</keyword>
<dbReference type="RefSeq" id="WP_126292543.1">
    <property type="nucleotide sequence ID" value="NZ_CP155468.1"/>
</dbReference>
<gene>
    <name evidence="2" type="ORF">EKG35_01490</name>
</gene>
<keyword evidence="3" id="KW-1185">Reference proteome</keyword>
<feature type="transmembrane region" description="Helical" evidence="1">
    <location>
        <begin position="7"/>
        <end position="29"/>
    </location>
</feature>
<dbReference type="Proteomes" id="UP000276349">
    <property type="component" value="Unassembled WGS sequence"/>
</dbReference>
<dbReference type="AlphaFoldDB" id="A0A431UWY8"/>
<comment type="caution">
    <text evidence="2">The sequence shown here is derived from an EMBL/GenBank/DDBJ whole genome shotgun (WGS) entry which is preliminary data.</text>
</comment>
<dbReference type="EMBL" id="RXNR01000003">
    <property type="protein sequence ID" value="RTQ96069.1"/>
    <property type="molecule type" value="Genomic_DNA"/>
</dbReference>
<name>A0A431UWY8_9BACI</name>
<feature type="transmembrane region" description="Helical" evidence="1">
    <location>
        <begin position="64"/>
        <end position="83"/>
    </location>
</feature>
<keyword evidence="1" id="KW-0472">Membrane</keyword>
<proteinExistence type="predicted"/>
<feature type="transmembrane region" description="Helical" evidence="1">
    <location>
        <begin position="35"/>
        <end position="52"/>
    </location>
</feature>
<protein>
    <submittedName>
        <fullName evidence="2">DUF3953 domain-containing protein</fullName>
    </submittedName>
</protein>
<reference evidence="2 3" key="1">
    <citation type="submission" date="2018-12" db="EMBL/GenBank/DDBJ databases">
        <authorList>
            <person name="Yu L."/>
        </authorList>
    </citation>
    <scope>NUCLEOTIDE SEQUENCE [LARGE SCALE GENOMIC DNA]</scope>
    <source>
        <strain evidence="2 3">S5H2222</strain>
    </source>
</reference>